<dbReference type="Pfam" id="PF00892">
    <property type="entry name" value="EamA"/>
    <property type="match status" value="1"/>
</dbReference>
<feature type="transmembrane region" description="Helical" evidence="1">
    <location>
        <begin position="28"/>
        <end position="48"/>
    </location>
</feature>
<keyword evidence="1" id="KW-0472">Membrane</keyword>
<dbReference type="AlphaFoldDB" id="A0AAJ2JDL8"/>
<dbReference type="GO" id="GO:0016020">
    <property type="term" value="C:membrane"/>
    <property type="evidence" value="ECO:0007669"/>
    <property type="project" value="InterPro"/>
</dbReference>
<keyword evidence="1" id="KW-1133">Transmembrane helix</keyword>
<evidence type="ECO:0000256" key="1">
    <source>
        <dbReference type="SAM" id="Phobius"/>
    </source>
</evidence>
<accession>A0AAJ2JDL8</accession>
<dbReference type="SUPFAM" id="SSF103481">
    <property type="entry name" value="Multidrug resistance efflux transporter EmrE"/>
    <property type="match status" value="1"/>
</dbReference>
<dbReference type="EMBL" id="JAVSKO010000004">
    <property type="protein sequence ID" value="MDT3468335.1"/>
    <property type="molecule type" value="Genomic_DNA"/>
</dbReference>
<dbReference type="Proteomes" id="UP001251948">
    <property type="component" value="Unassembled WGS sequence"/>
</dbReference>
<feature type="transmembrane region" description="Helical" evidence="1">
    <location>
        <begin position="113"/>
        <end position="133"/>
    </location>
</feature>
<evidence type="ECO:0000313" key="3">
    <source>
        <dbReference type="EMBL" id="MDT3468335.1"/>
    </source>
</evidence>
<dbReference type="InterPro" id="IPR037185">
    <property type="entry name" value="EmrE-like"/>
</dbReference>
<dbReference type="InterPro" id="IPR000620">
    <property type="entry name" value="EamA_dom"/>
</dbReference>
<proteinExistence type="predicted"/>
<evidence type="ECO:0000313" key="4">
    <source>
        <dbReference type="Proteomes" id="UP001251948"/>
    </source>
</evidence>
<feature type="domain" description="EamA" evidence="2">
    <location>
        <begin position="3"/>
        <end position="132"/>
    </location>
</feature>
<reference evidence="3" key="1">
    <citation type="submission" date="2023-07" db="EMBL/GenBank/DDBJ databases">
        <title>Comparative genomics of clinical Stenotrophomonas maltophilia isolates reveals regions of diversity which correlate with colonization and persistence in vivo.</title>
        <authorList>
            <person name="Mcdaniel M.S."/>
            <person name="Swords W.E."/>
            <person name="Sumpter N.A."/>
            <person name="Lindgren N.R."/>
            <person name="Billiot C.E."/>
        </authorList>
    </citation>
    <scope>NUCLEOTIDE SEQUENCE</scope>
    <source>
        <strain evidence="3">Ism4</strain>
    </source>
</reference>
<evidence type="ECO:0000259" key="2">
    <source>
        <dbReference type="Pfam" id="PF00892"/>
    </source>
</evidence>
<sequence>MAAVTLMLASGVAWGSYSIIGRGSESPVASTAGSFLMTVPLCVVMLAISHKSLQIDLPGVIYAALSGSLASAVGYTIWYWVRTRITAINAGSVQLSVPIISAGMGATLLGEKITLYSALAALVTLLGVLWVSLASRDGK</sequence>
<gene>
    <name evidence="3" type="ORF">ROV92_10055</name>
</gene>
<organism evidence="3 4">
    <name type="scientific">Stenotrophomonas maltophilia</name>
    <name type="common">Pseudomonas maltophilia</name>
    <name type="synonym">Xanthomonas maltophilia</name>
    <dbReference type="NCBI Taxonomy" id="40324"/>
    <lineage>
        <taxon>Bacteria</taxon>
        <taxon>Pseudomonadati</taxon>
        <taxon>Pseudomonadota</taxon>
        <taxon>Gammaproteobacteria</taxon>
        <taxon>Lysobacterales</taxon>
        <taxon>Lysobacteraceae</taxon>
        <taxon>Stenotrophomonas</taxon>
        <taxon>Stenotrophomonas maltophilia group</taxon>
    </lineage>
</organism>
<comment type="caution">
    <text evidence="3">The sequence shown here is derived from an EMBL/GenBank/DDBJ whole genome shotgun (WGS) entry which is preliminary data.</text>
</comment>
<feature type="transmembrane region" description="Helical" evidence="1">
    <location>
        <begin position="60"/>
        <end position="81"/>
    </location>
</feature>
<dbReference type="RefSeq" id="WP_312561943.1">
    <property type="nucleotide sequence ID" value="NZ_JAVSKO010000004.1"/>
</dbReference>
<keyword evidence="1" id="KW-0812">Transmembrane</keyword>
<name>A0AAJ2JDL8_STEMA</name>
<protein>
    <submittedName>
        <fullName evidence="3">DMT family transporter</fullName>
    </submittedName>
</protein>